<dbReference type="AlphaFoldDB" id="A0A174B101"/>
<dbReference type="SUPFAM" id="SSF50249">
    <property type="entry name" value="Nucleic acid-binding proteins"/>
    <property type="match status" value="1"/>
</dbReference>
<name>A0A174B101_FLAPL</name>
<evidence type="ECO:0000256" key="1">
    <source>
        <dbReference type="SAM" id="MobiDB-lite"/>
    </source>
</evidence>
<feature type="compositionally biased region" description="Basic and acidic residues" evidence="1">
    <location>
        <begin position="37"/>
        <end position="49"/>
    </location>
</feature>
<dbReference type="InterPro" id="IPR012340">
    <property type="entry name" value="NA-bd_OB-fold"/>
</dbReference>
<feature type="compositionally biased region" description="Acidic residues" evidence="1">
    <location>
        <begin position="155"/>
        <end position="164"/>
    </location>
</feature>
<evidence type="ECO:0000313" key="2">
    <source>
        <dbReference type="EMBL" id="CUN94497.1"/>
    </source>
</evidence>
<evidence type="ECO:0000313" key="3">
    <source>
        <dbReference type="Proteomes" id="UP000095746"/>
    </source>
</evidence>
<organism evidence="2 3">
    <name type="scientific">Flavonifractor plautii</name>
    <name type="common">Fusobacterium plautii</name>
    <dbReference type="NCBI Taxonomy" id="292800"/>
    <lineage>
        <taxon>Bacteria</taxon>
        <taxon>Bacillati</taxon>
        <taxon>Bacillota</taxon>
        <taxon>Clostridia</taxon>
        <taxon>Eubacteriales</taxon>
        <taxon>Oscillospiraceae</taxon>
        <taxon>Flavonifractor</taxon>
    </lineage>
</organism>
<reference evidence="2 3" key="1">
    <citation type="submission" date="2015-09" db="EMBL/GenBank/DDBJ databases">
        <authorList>
            <consortium name="Pathogen Informatics"/>
        </authorList>
    </citation>
    <scope>NUCLEOTIDE SEQUENCE [LARGE SCALE GENOMIC DNA]</scope>
    <source>
        <strain evidence="2 3">2789STDY5608854</strain>
    </source>
</reference>
<accession>A0A174B101</accession>
<gene>
    <name evidence="2" type="ORF">ERS852411_00728</name>
</gene>
<feature type="region of interest" description="Disordered" evidence="1">
    <location>
        <begin position="1"/>
        <end position="231"/>
    </location>
</feature>
<keyword evidence="2" id="KW-0689">Ribosomal protein</keyword>
<feature type="compositionally biased region" description="Basic and acidic residues" evidence="1">
    <location>
        <begin position="221"/>
        <end position="231"/>
    </location>
</feature>
<dbReference type="EMBL" id="CYZT01000028">
    <property type="protein sequence ID" value="CUN94497.1"/>
    <property type="molecule type" value="Genomic_DNA"/>
</dbReference>
<dbReference type="RefSeq" id="WP_021632864.1">
    <property type="nucleotide sequence ID" value="NZ_JADNCN010000068.1"/>
</dbReference>
<sequence>MSYTEHDETMDSRSLDGITASGAAESSPVGVSQEAPGVERADPAGDRTEGIAPVLEAGTEEEATAPAAQAEGGGLDPPEAPLPSGESEQTGEAGPETPVEEKPKRKRVSRKKAADSPEDTSGGEAAGEAAQASEEEDTSSGASDDLSAQGGDTPEHDDDEDLETDAFVLSDGGEEMPPTPLEGTGDDDTADAPMEGPEPAPSPKARPARRTASAAKTANRPKKEFTSRPLKDKPTLLSLDLNKLDEDLSEEERNEWNAIYASYRSKSILTGRIMGIDTHSFTVRNRETRQTERRKMLCAVIINYRVKVLIPETEVWYPGQERPPYVLRNMSGAETDYIILDVDREGGVAIGSRRMALAAQRHFFDTIKGGRSIGEKLTCRVLAVGPRRCLVECRGRDMSLSQKDLTYIATPDLRTRYHPGQTLNCVLKEYDRREGQFWVSVKDTVDNPFFGALRRHPIGSRRQAVISGKYGGGVFCTLSDETVCLCHYSTLHSDLDFHVGDTVILAIKQFDYERSLIYGRILSKW</sequence>
<proteinExistence type="predicted"/>
<feature type="compositionally biased region" description="Low complexity" evidence="1">
    <location>
        <begin position="122"/>
        <end position="132"/>
    </location>
</feature>
<keyword evidence="2" id="KW-0687">Ribonucleoprotein</keyword>
<protein>
    <submittedName>
        <fullName evidence="2">Ribosomal protein S1</fullName>
    </submittedName>
</protein>
<dbReference type="GO" id="GO:0005840">
    <property type="term" value="C:ribosome"/>
    <property type="evidence" value="ECO:0007669"/>
    <property type="project" value="UniProtKB-KW"/>
</dbReference>
<dbReference type="Proteomes" id="UP000095746">
    <property type="component" value="Unassembled WGS sequence"/>
</dbReference>
<feature type="compositionally biased region" description="Basic and acidic residues" evidence="1">
    <location>
        <begin position="1"/>
        <end position="14"/>
    </location>
</feature>